<dbReference type="PANTHER" id="PTHR47466">
    <property type="match status" value="1"/>
</dbReference>
<dbReference type="Gene3D" id="3.40.390.10">
    <property type="entry name" value="Collagenase (Catalytic Domain)"/>
    <property type="match status" value="1"/>
</dbReference>
<evidence type="ECO:0000256" key="2">
    <source>
        <dbReference type="ARBA" id="ARBA00022670"/>
    </source>
</evidence>
<keyword evidence="8" id="KW-1015">Disulfide bond</keyword>
<evidence type="ECO:0000256" key="6">
    <source>
        <dbReference type="ARBA" id="ARBA00022833"/>
    </source>
</evidence>
<dbReference type="PANTHER" id="PTHR47466:SF1">
    <property type="entry name" value="METALLOPROTEASE MEP1 (AFU_ORTHOLOGUE AFUA_1G07730)-RELATED"/>
    <property type="match status" value="1"/>
</dbReference>
<dbReference type="AlphaFoldDB" id="A0AAW0GD98"/>
<comment type="similarity">
    <text evidence="1">Belongs to the peptidase M43B family.</text>
</comment>
<keyword evidence="6" id="KW-0862">Zinc</keyword>
<dbReference type="CDD" id="cd04275">
    <property type="entry name" value="ZnMc_pappalysin_like"/>
    <property type="match status" value="1"/>
</dbReference>
<protein>
    <recommendedName>
        <fullName evidence="10">Peptidase M43 pregnancy-associated plasma-A domain-containing protein</fullName>
    </recommendedName>
</protein>
<dbReference type="EMBL" id="JASBNA010000008">
    <property type="protein sequence ID" value="KAK7689639.1"/>
    <property type="molecule type" value="Genomic_DNA"/>
</dbReference>
<keyword evidence="4 9" id="KW-0732">Signal</keyword>
<evidence type="ECO:0000313" key="11">
    <source>
        <dbReference type="EMBL" id="KAK7689639.1"/>
    </source>
</evidence>
<evidence type="ECO:0000313" key="12">
    <source>
        <dbReference type="Proteomes" id="UP001385951"/>
    </source>
</evidence>
<keyword evidence="12" id="KW-1185">Reference proteome</keyword>
<comment type="caution">
    <text evidence="11">The sequence shown here is derived from an EMBL/GenBank/DDBJ whole genome shotgun (WGS) entry which is preliminary data.</text>
</comment>
<name>A0AAW0GD98_9APHY</name>
<dbReference type="GO" id="GO:0046872">
    <property type="term" value="F:metal ion binding"/>
    <property type="evidence" value="ECO:0007669"/>
    <property type="project" value="UniProtKB-KW"/>
</dbReference>
<dbReference type="Pfam" id="PF05572">
    <property type="entry name" value="Peptidase_M43"/>
    <property type="match status" value="1"/>
</dbReference>
<evidence type="ECO:0000256" key="1">
    <source>
        <dbReference type="ARBA" id="ARBA00008721"/>
    </source>
</evidence>
<feature type="signal peptide" evidence="9">
    <location>
        <begin position="1"/>
        <end position="18"/>
    </location>
</feature>
<gene>
    <name evidence="11" type="ORF">QCA50_007432</name>
</gene>
<evidence type="ECO:0000256" key="4">
    <source>
        <dbReference type="ARBA" id="ARBA00022729"/>
    </source>
</evidence>
<sequence length="294" mass="30800">MLQSVFAVILLGTSLVFGSPVNGTIPVRKCGSDISEEALLAAEEHFLANVVPKEAFAKVSGASAKAAAVSIPVYFHVISKDSTLAGGNVPDSQISRQIAVLNEDYGSSGLGFSLAGTTRTVNANWFSNVGPDSTLQTTMKRQLRQGGSNALNVYTVAFGRAVDDGLLGYATFPSDYSSNPTEDGVVMLYAALPGGSATGFNLGRTLTHEAGHWVGLYHTFQGGCRGTGDQVSDTPPEASFATGCPTGRDTCSGGGVDPIHNFMDYSDDACMSEFTPGQITRFASQLRTYRGISI</sequence>
<feature type="chain" id="PRO_5043788185" description="Peptidase M43 pregnancy-associated plasma-A domain-containing protein" evidence="9">
    <location>
        <begin position="19"/>
        <end position="294"/>
    </location>
</feature>
<evidence type="ECO:0000259" key="10">
    <source>
        <dbReference type="Pfam" id="PF05572"/>
    </source>
</evidence>
<reference evidence="11 12" key="1">
    <citation type="submission" date="2022-09" db="EMBL/GenBank/DDBJ databases">
        <authorList>
            <person name="Palmer J.M."/>
        </authorList>
    </citation>
    <scope>NUCLEOTIDE SEQUENCE [LARGE SCALE GENOMIC DNA]</scope>
    <source>
        <strain evidence="11 12">DSM 7382</strain>
    </source>
</reference>
<dbReference type="SUPFAM" id="SSF55486">
    <property type="entry name" value="Metalloproteases ('zincins'), catalytic domain"/>
    <property type="match status" value="1"/>
</dbReference>
<evidence type="ECO:0000256" key="5">
    <source>
        <dbReference type="ARBA" id="ARBA00022801"/>
    </source>
</evidence>
<keyword evidence="2" id="KW-0645">Protease</keyword>
<accession>A0AAW0GD98</accession>
<dbReference type="GO" id="GO:0006508">
    <property type="term" value="P:proteolysis"/>
    <property type="evidence" value="ECO:0007669"/>
    <property type="project" value="UniProtKB-KW"/>
</dbReference>
<dbReference type="GO" id="GO:0008237">
    <property type="term" value="F:metallopeptidase activity"/>
    <property type="evidence" value="ECO:0007669"/>
    <property type="project" value="UniProtKB-KW"/>
</dbReference>
<dbReference type="Proteomes" id="UP001385951">
    <property type="component" value="Unassembled WGS sequence"/>
</dbReference>
<feature type="domain" description="Peptidase M43 pregnancy-associated plasma-A" evidence="10">
    <location>
        <begin position="168"/>
        <end position="285"/>
    </location>
</feature>
<keyword evidence="3" id="KW-0479">Metal-binding</keyword>
<dbReference type="InterPro" id="IPR008754">
    <property type="entry name" value="Peptidase_M43"/>
</dbReference>
<evidence type="ECO:0000256" key="9">
    <source>
        <dbReference type="SAM" id="SignalP"/>
    </source>
</evidence>
<evidence type="ECO:0000256" key="3">
    <source>
        <dbReference type="ARBA" id="ARBA00022723"/>
    </source>
</evidence>
<keyword evidence="7" id="KW-0482">Metalloprotease</keyword>
<dbReference type="InterPro" id="IPR024079">
    <property type="entry name" value="MetalloPept_cat_dom_sf"/>
</dbReference>
<keyword evidence="5" id="KW-0378">Hydrolase</keyword>
<proteinExistence type="inferred from homology"/>
<organism evidence="11 12">
    <name type="scientific">Cerrena zonata</name>
    <dbReference type="NCBI Taxonomy" id="2478898"/>
    <lineage>
        <taxon>Eukaryota</taxon>
        <taxon>Fungi</taxon>
        <taxon>Dikarya</taxon>
        <taxon>Basidiomycota</taxon>
        <taxon>Agaricomycotina</taxon>
        <taxon>Agaricomycetes</taxon>
        <taxon>Polyporales</taxon>
        <taxon>Cerrenaceae</taxon>
        <taxon>Cerrena</taxon>
    </lineage>
</organism>
<evidence type="ECO:0000256" key="8">
    <source>
        <dbReference type="ARBA" id="ARBA00023157"/>
    </source>
</evidence>
<evidence type="ECO:0000256" key="7">
    <source>
        <dbReference type="ARBA" id="ARBA00023049"/>
    </source>
</evidence>